<dbReference type="OrthoDB" id="5576441at2759"/>
<reference evidence="10" key="1">
    <citation type="submission" date="2021-06" db="EMBL/GenBank/DDBJ databases">
        <authorList>
            <person name="Kallberg Y."/>
            <person name="Tangrot J."/>
            <person name="Rosling A."/>
        </authorList>
    </citation>
    <scope>NUCLEOTIDE SEQUENCE</scope>
    <source>
        <strain evidence="10">MT106</strain>
    </source>
</reference>
<evidence type="ECO:0000256" key="2">
    <source>
        <dbReference type="ARBA" id="ARBA00006661"/>
    </source>
</evidence>
<evidence type="ECO:0000256" key="8">
    <source>
        <dbReference type="SAM" id="Coils"/>
    </source>
</evidence>
<gene>
    <name evidence="10" type="ORF">AGERDE_LOCUS11813</name>
</gene>
<accession>A0A9N9E5U9</accession>
<dbReference type="GO" id="GO:0033557">
    <property type="term" value="C:Slx1-Slx4 complex"/>
    <property type="evidence" value="ECO:0007669"/>
    <property type="project" value="InterPro"/>
</dbReference>
<dbReference type="Pfam" id="PF09494">
    <property type="entry name" value="Slx4"/>
    <property type="match status" value="1"/>
</dbReference>
<dbReference type="InterPro" id="IPR018574">
    <property type="entry name" value="Structure-sp_endonuc_su_Slx4"/>
</dbReference>
<name>A0A9N9E5U9_9GLOM</name>
<evidence type="ECO:0000256" key="1">
    <source>
        <dbReference type="ARBA" id="ARBA00004123"/>
    </source>
</evidence>
<feature type="region of interest" description="Disordered" evidence="9">
    <location>
        <begin position="597"/>
        <end position="624"/>
    </location>
</feature>
<evidence type="ECO:0000256" key="6">
    <source>
        <dbReference type="ARBA" id="ARBA00023242"/>
    </source>
</evidence>
<sequence>TTLDFFATLTEKTDTSTASKKLTKSTTRTKKMSTRVANKSSETFTLNKSRRTKNNLIVLEEGSKRIPLVVLPPNISNSTSNGQRQQHSSSHKENLVNLKEEKQRKDTYSHHLTDKKTTNKKSDSVTSLDDVFDLKEVGNDEHATTTHLDEKRAIGKDKNYENLDASVNELIKNLRSHYKVGAKSKKINEKKIHQQEEILSNKLKNLLKFHLEKICQIIDENENNNNHLEKEYIEREKVKEDLESSSLTPDQKATSILSNDPSDSSIQSLPPPLKLSFELPSSFQRKDHEIQYSYTRSEDILKNPNYGFSRNLDDDEVPLAGEKERIYFQNHHDKSSINQFNISSVNNQIIKEQQSSTLEVDDKQPQSVFSEKQIGEAPQALSMPKIVKKNKKKESIELLKPNFQGNVKNSVIPDEGIPDYTHMTLEELKVAVSKYGIRPSSRNIMIKQLQTLWESLSKINTGNLDTSNSVSRRANILSERQKKQSADPIIKSVVTYDDEKNDEALSESSSDDDDLPLLDLIDSFDIMSGEYPLEEDIAKQINDYICSNKRLWLSILEYQDINFDQTLRDLNNAGINCNSSQLRAFMDSQAIISKSNEGTNKWKSKKKTPKARAKKINGNKNAFN</sequence>
<evidence type="ECO:0000313" key="10">
    <source>
        <dbReference type="EMBL" id="CAG8660980.1"/>
    </source>
</evidence>
<feature type="compositionally biased region" description="Polar residues" evidence="9">
    <location>
        <begin position="74"/>
        <end position="88"/>
    </location>
</feature>
<evidence type="ECO:0000256" key="3">
    <source>
        <dbReference type="ARBA" id="ARBA00022763"/>
    </source>
</evidence>
<organism evidence="10 11">
    <name type="scientific">Ambispora gerdemannii</name>
    <dbReference type="NCBI Taxonomy" id="144530"/>
    <lineage>
        <taxon>Eukaryota</taxon>
        <taxon>Fungi</taxon>
        <taxon>Fungi incertae sedis</taxon>
        <taxon>Mucoromycota</taxon>
        <taxon>Glomeromycotina</taxon>
        <taxon>Glomeromycetes</taxon>
        <taxon>Archaeosporales</taxon>
        <taxon>Ambisporaceae</taxon>
        <taxon>Ambispora</taxon>
    </lineage>
</organism>
<dbReference type="GO" id="GO:0006310">
    <property type="term" value="P:DNA recombination"/>
    <property type="evidence" value="ECO:0007669"/>
    <property type="project" value="UniProtKB-KW"/>
</dbReference>
<evidence type="ECO:0000313" key="11">
    <source>
        <dbReference type="Proteomes" id="UP000789831"/>
    </source>
</evidence>
<feature type="region of interest" description="Disordered" evidence="9">
    <location>
        <begin position="240"/>
        <end position="271"/>
    </location>
</feature>
<feature type="compositionally biased region" description="Basic residues" evidence="9">
    <location>
        <begin position="602"/>
        <end position="617"/>
    </location>
</feature>
<proteinExistence type="inferred from homology"/>
<feature type="coiled-coil region" evidence="8">
    <location>
        <begin position="211"/>
        <end position="238"/>
    </location>
</feature>
<keyword evidence="6" id="KW-0539">Nucleus</keyword>
<dbReference type="Proteomes" id="UP000789831">
    <property type="component" value="Unassembled WGS sequence"/>
</dbReference>
<feature type="non-terminal residue" evidence="10">
    <location>
        <position position="624"/>
    </location>
</feature>
<comment type="subcellular location">
    <subcellularLocation>
        <location evidence="1">Nucleus</location>
    </subcellularLocation>
</comment>
<feature type="compositionally biased region" description="Basic and acidic residues" evidence="9">
    <location>
        <begin position="90"/>
        <end position="123"/>
    </location>
</feature>
<protein>
    <recommendedName>
        <fullName evidence="7">Structure-specific endonuclease subunit SLX4</fullName>
    </recommendedName>
</protein>
<feature type="compositionally biased region" description="Polar residues" evidence="9">
    <location>
        <begin position="244"/>
        <end position="268"/>
    </location>
</feature>
<dbReference type="AlphaFoldDB" id="A0A9N9E5U9"/>
<keyword evidence="5" id="KW-0234">DNA repair</keyword>
<evidence type="ECO:0000256" key="5">
    <source>
        <dbReference type="ARBA" id="ARBA00023204"/>
    </source>
</evidence>
<keyword evidence="11" id="KW-1185">Reference proteome</keyword>
<keyword evidence="8" id="KW-0175">Coiled coil</keyword>
<dbReference type="GO" id="GO:0006281">
    <property type="term" value="P:DNA repair"/>
    <property type="evidence" value="ECO:0007669"/>
    <property type="project" value="UniProtKB-KW"/>
</dbReference>
<feature type="region of interest" description="Disordered" evidence="9">
    <location>
        <begin position="71"/>
        <end position="125"/>
    </location>
</feature>
<evidence type="ECO:0000256" key="9">
    <source>
        <dbReference type="SAM" id="MobiDB-lite"/>
    </source>
</evidence>
<dbReference type="EMBL" id="CAJVPL010005845">
    <property type="protein sequence ID" value="CAG8660980.1"/>
    <property type="molecule type" value="Genomic_DNA"/>
</dbReference>
<evidence type="ECO:0000256" key="4">
    <source>
        <dbReference type="ARBA" id="ARBA00023172"/>
    </source>
</evidence>
<comment type="similarity">
    <text evidence="2">Belongs to the SLX4 family.</text>
</comment>
<keyword evidence="4" id="KW-0233">DNA recombination</keyword>
<comment type="caution">
    <text evidence="10">The sequence shown here is derived from an EMBL/GenBank/DDBJ whole genome shotgun (WGS) entry which is preliminary data.</text>
</comment>
<dbReference type="GO" id="GO:0006260">
    <property type="term" value="P:DNA replication"/>
    <property type="evidence" value="ECO:0007669"/>
    <property type="project" value="InterPro"/>
</dbReference>
<evidence type="ECO:0000256" key="7">
    <source>
        <dbReference type="ARBA" id="ARBA00029496"/>
    </source>
</evidence>
<keyword evidence="3" id="KW-0227">DNA damage</keyword>
<feature type="non-terminal residue" evidence="10">
    <location>
        <position position="1"/>
    </location>
</feature>